<feature type="region of interest" description="Disordered" evidence="1">
    <location>
        <begin position="63"/>
        <end position="104"/>
    </location>
</feature>
<name>A0A6J7LPC5_9ZZZZ</name>
<protein>
    <submittedName>
        <fullName evidence="2">Unannotated protein</fullName>
    </submittedName>
</protein>
<evidence type="ECO:0000256" key="1">
    <source>
        <dbReference type="SAM" id="MobiDB-lite"/>
    </source>
</evidence>
<feature type="compositionally biased region" description="Low complexity" evidence="1">
    <location>
        <begin position="78"/>
        <end position="99"/>
    </location>
</feature>
<organism evidence="2">
    <name type="scientific">freshwater metagenome</name>
    <dbReference type="NCBI Taxonomy" id="449393"/>
    <lineage>
        <taxon>unclassified sequences</taxon>
        <taxon>metagenomes</taxon>
        <taxon>ecological metagenomes</taxon>
    </lineage>
</organism>
<proteinExistence type="predicted"/>
<reference evidence="2" key="1">
    <citation type="submission" date="2020-05" db="EMBL/GenBank/DDBJ databases">
        <authorList>
            <person name="Chiriac C."/>
            <person name="Salcher M."/>
            <person name="Ghai R."/>
            <person name="Kavagutti S V."/>
        </authorList>
    </citation>
    <scope>NUCLEOTIDE SEQUENCE</scope>
</reference>
<evidence type="ECO:0000313" key="2">
    <source>
        <dbReference type="EMBL" id="CAB4968483.1"/>
    </source>
</evidence>
<dbReference type="AlphaFoldDB" id="A0A6J7LPC5"/>
<sequence>MVRHKRYEGDWHPHRFRLGQAMRTRLKLLTVGLVLVTASTAGCSSTAGSSGAVQDDATAAAASSAASTAPAPSPDPVAPTVGPTEAPASPVASPTASPPLLGGSNNPNCNTGLQYSCGQIGPGGGTVFYAVSQAFSLSNGYTAACGNNNCHYMEAQTAQLPPMAWCVGSGATTSISPGTGAAIGTGYSNTQTMATFSGYCSSGAANAAVASTSGGYTDWYVPSQDEATPFFDFLRYNSWPANNCWTSSQSSAKNATYFAVQGSFQQANLVKTNNKTSVCLVRAF</sequence>
<dbReference type="EMBL" id="CAFBNE010000157">
    <property type="protein sequence ID" value="CAB4968483.1"/>
    <property type="molecule type" value="Genomic_DNA"/>
</dbReference>
<accession>A0A6J7LPC5</accession>
<gene>
    <name evidence="2" type="ORF">UFOPK3772_03109</name>
</gene>